<dbReference type="SMART" id="SM00388">
    <property type="entry name" value="HisKA"/>
    <property type="match status" value="1"/>
</dbReference>
<dbReference type="CDD" id="cd00130">
    <property type="entry name" value="PAS"/>
    <property type="match status" value="1"/>
</dbReference>
<dbReference type="Pfam" id="PF00072">
    <property type="entry name" value="Response_reg"/>
    <property type="match status" value="1"/>
</dbReference>
<dbReference type="Pfam" id="PF00512">
    <property type="entry name" value="HisKA"/>
    <property type="match status" value="1"/>
</dbReference>
<evidence type="ECO:0000259" key="15">
    <source>
        <dbReference type="PROSITE" id="PS50113"/>
    </source>
</evidence>
<dbReference type="PROSITE" id="PS50109">
    <property type="entry name" value="HIS_KIN"/>
    <property type="match status" value="1"/>
</dbReference>
<evidence type="ECO:0000256" key="3">
    <source>
        <dbReference type="ARBA" id="ARBA00012438"/>
    </source>
</evidence>
<dbReference type="Pfam" id="PF13426">
    <property type="entry name" value="PAS_9"/>
    <property type="match status" value="1"/>
</dbReference>
<evidence type="ECO:0000256" key="9">
    <source>
        <dbReference type="ARBA" id="ARBA00022989"/>
    </source>
</evidence>
<dbReference type="Gene3D" id="1.10.287.130">
    <property type="match status" value="1"/>
</dbReference>
<evidence type="ECO:0000256" key="4">
    <source>
        <dbReference type="ARBA" id="ARBA00022475"/>
    </source>
</evidence>
<dbReference type="InterPro" id="IPR011006">
    <property type="entry name" value="CheY-like_superfamily"/>
</dbReference>
<evidence type="ECO:0000313" key="16">
    <source>
        <dbReference type="EMBL" id="GAA4431627.1"/>
    </source>
</evidence>
<keyword evidence="5 12" id="KW-0597">Phosphoprotein</keyword>
<evidence type="ECO:0000256" key="2">
    <source>
        <dbReference type="ARBA" id="ARBA00004651"/>
    </source>
</evidence>
<dbReference type="PROSITE" id="PS50110">
    <property type="entry name" value="RESPONSE_REGULATORY"/>
    <property type="match status" value="1"/>
</dbReference>
<dbReference type="NCBIfam" id="TIGR00229">
    <property type="entry name" value="sensory_box"/>
    <property type="match status" value="1"/>
</dbReference>
<accession>A0ABP8LNU4</accession>
<dbReference type="EC" id="2.7.13.3" evidence="3"/>
<dbReference type="PRINTS" id="PR00344">
    <property type="entry name" value="BCTRLSENSOR"/>
</dbReference>
<dbReference type="InterPro" id="IPR000700">
    <property type="entry name" value="PAS-assoc_C"/>
</dbReference>
<dbReference type="InterPro" id="IPR003661">
    <property type="entry name" value="HisK_dim/P_dom"/>
</dbReference>
<dbReference type="SMART" id="SM00448">
    <property type="entry name" value="REC"/>
    <property type="match status" value="1"/>
</dbReference>
<dbReference type="CDD" id="cd17546">
    <property type="entry name" value="REC_hyHK_CKI1_RcsC-like"/>
    <property type="match status" value="1"/>
</dbReference>
<reference evidence="17" key="1">
    <citation type="journal article" date="2019" name="Int. J. Syst. Evol. Microbiol.">
        <title>The Global Catalogue of Microorganisms (GCM) 10K type strain sequencing project: providing services to taxonomists for standard genome sequencing and annotation.</title>
        <authorList>
            <consortium name="The Broad Institute Genomics Platform"/>
            <consortium name="The Broad Institute Genome Sequencing Center for Infectious Disease"/>
            <person name="Wu L."/>
            <person name="Ma J."/>
        </authorList>
    </citation>
    <scope>NUCLEOTIDE SEQUENCE [LARGE SCALE GENOMIC DNA]</scope>
    <source>
        <strain evidence="17">JCM 17926</strain>
    </source>
</reference>
<feature type="domain" description="Response regulatory" evidence="14">
    <location>
        <begin position="403"/>
        <end position="521"/>
    </location>
</feature>
<dbReference type="InterPro" id="IPR005467">
    <property type="entry name" value="His_kinase_dom"/>
</dbReference>
<dbReference type="CDD" id="cd16922">
    <property type="entry name" value="HATPase_EvgS-ArcB-TorS-like"/>
    <property type="match status" value="1"/>
</dbReference>
<dbReference type="Gene3D" id="3.40.50.2300">
    <property type="match status" value="1"/>
</dbReference>
<dbReference type="Gene3D" id="3.30.450.20">
    <property type="entry name" value="PAS domain"/>
    <property type="match status" value="1"/>
</dbReference>
<evidence type="ECO:0000256" key="7">
    <source>
        <dbReference type="ARBA" id="ARBA00022741"/>
    </source>
</evidence>
<dbReference type="PANTHER" id="PTHR45339:SF1">
    <property type="entry name" value="HYBRID SIGNAL TRANSDUCTION HISTIDINE KINASE J"/>
    <property type="match status" value="1"/>
</dbReference>
<dbReference type="SMART" id="SM00387">
    <property type="entry name" value="HATPase_c"/>
    <property type="match status" value="1"/>
</dbReference>
<keyword evidence="7" id="KW-0547">Nucleotide-binding</keyword>
<dbReference type="InterPro" id="IPR036890">
    <property type="entry name" value="HATPase_C_sf"/>
</dbReference>
<dbReference type="SUPFAM" id="SSF55874">
    <property type="entry name" value="ATPase domain of HSP90 chaperone/DNA topoisomerase II/histidine kinase"/>
    <property type="match status" value="1"/>
</dbReference>
<dbReference type="SUPFAM" id="SSF55785">
    <property type="entry name" value="PYP-like sensor domain (PAS domain)"/>
    <property type="match status" value="1"/>
</dbReference>
<evidence type="ECO:0000256" key="8">
    <source>
        <dbReference type="ARBA" id="ARBA00022840"/>
    </source>
</evidence>
<dbReference type="CDD" id="cd00082">
    <property type="entry name" value="HisKA"/>
    <property type="match status" value="1"/>
</dbReference>
<dbReference type="Gene3D" id="3.30.565.10">
    <property type="entry name" value="Histidine kinase-like ATPase, C-terminal domain"/>
    <property type="match status" value="1"/>
</dbReference>
<evidence type="ECO:0000256" key="6">
    <source>
        <dbReference type="ARBA" id="ARBA00022692"/>
    </source>
</evidence>
<dbReference type="InterPro" id="IPR004358">
    <property type="entry name" value="Sig_transdc_His_kin-like_C"/>
</dbReference>
<dbReference type="PROSITE" id="PS50113">
    <property type="entry name" value="PAC"/>
    <property type="match status" value="1"/>
</dbReference>
<organism evidence="16 17">
    <name type="scientific">Pontibacter saemangeumensis</name>
    <dbReference type="NCBI Taxonomy" id="1084525"/>
    <lineage>
        <taxon>Bacteria</taxon>
        <taxon>Pseudomonadati</taxon>
        <taxon>Bacteroidota</taxon>
        <taxon>Cytophagia</taxon>
        <taxon>Cytophagales</taxon>
        <taxon>Hymenobacteraceae</taxon>
        <taxon>Pontibacter</taxon>
    </lineage>
</organism>
<keyword evidence="17" id="KW-1185">Reference proteome</keyword>
<dbReference type="InterPro" id="IPR000014">
    <property type="entry name" value="PAS"/>
</dbReference>
<dbReference type="SUPFAM" id="SSF47226">
    <property type="entry name" value="Histidine-containing phosphotransfer domain, HPT domain"/>
    <property type="match status" value="1"/>
</dbReference>
<sequence length="656" mass="72290">MENKEHITRLARQGLLEERIEDLYDQAPCGYFSTLPDGTFIKTNGTFLKWLGYDASQLLFVRRLQDLLPVGDSIFYETHYHPLLLMQGFISEVNLSLRHQAGKTIPVLVNTRLVKDADGRPALLRTTVFDITDRKKYELELLRARKKAEEGARVKAEFLATVSHEIRTPINAIVGIAHLLRDTGLSPRQAELLSVLEVSTETLLRLVNNILDFSKIEAGRVSLQEESTNIRNLVGSVLHGFGAKAAEKGLSIRLKIDERVPEQVYVDSLKLVQVLNNLLSNAVKFTEQGHVAVRVALQEQTPGTVPVVFEVADTGIGIAPDKRGLIFEEFAQASAGIDRAYGGTGLGLAISQRLLGMYGSELKVESEPGTGSSFSFTLSLKISEEAPRAARQAGRAGAARGVRLLLVEDNKINVYVLSQYLANWGVAFDVAGNGQEGVEKAGREAYDLILMDLQMPVMDGYEAARRIRNMREGKRSKVPIIALTASAQPDYEGKLTASGINGVLAKPFNPEELYRLIASYGPVPALPIAGQAAAPHPQRPDAPFDLSTFDDLMADDPEGMRDLISVTVKALRQACAELTKALRERNRQLFTRWVQHTETSLELLQAKQLYATLEQAMALLSTVPVDPEQLELAEHLIGTQFRVILQGLAERLKPGE</sequence>
<keyword evidence="8" id="KW-0067">ATP-binding</keyword>
<feature type="domain" description="Histidine kinase" evidence="13">
    <location>
        <begin position="161"/>
        <end position="382"/>
    </location>
</feature>
<dbReference type="SUPFAM" id="SSF52172">
    <property type="entry name" value="CheY-like"/>
    <property type="match status" value="1"/>
</dbReference>
<dbReference type="InterPro" id="IPR036097">
    <property type="entry name" value="HisK_dim/P_sf"/>
</dbReference>
<evidence type="ECO:0000256" key="10">
    <source>
        <dbReference type="ARBA" id="ARBA00023012"/>
    </source>
</evidence>
<keyword evidence="4" id="KW-1003">Cell membrane</keyword>
<dbReference type="Pfam" id="PF02518">
    <property type="entry name" value="HATPase_c"/>
    <property type="match status" value="1"/>
</dbReference>
<feature type="modified residue" description="4-aspartylphosphate" evidence="12">
    <location>
        <position position="452"/>
    </location>
</feature>
<dbReference type="EMBL" id="BAABHC010000010">
    <property type="protein sequence ID" value="GAA4431627.1"/>
    <property type="molecule type" value="Genomic_DNA"/>
</dbReference>
<dbReference type="InterPro" id="IPR035965">
    <property type="entry name" value="PAS-like_dom_sf"/>
</dbReference>
<protein>
    <recommendedName>
        <fullName evidence="3">histidine kinase</fullName>
        <ecNumber evidence="3">2.7.13.3</ecNumber>
    </recommendedName>
</protein>
<dbReference type="InterPro" id="IPR036641">
    <property type="entry name" value="HPT_dom_sf"/>
</dbReference>
<dbReference type="PANTHER" id="PTHR45339">
    <property type="entry name" value="HYBRID SIGNAL TRANSDUCTION HISTIDINE KINASE J"/>
    <property type="match status" value="1"/>
</dbReference>
<dbReference type="RefSeq" id="WP_345158650.1">
    <property type="nucleotide sequence ID" value="NZ_BAABHC010000010.1"/>
</dbReference>
<name>A0ABP8LNU4_9BACT</name>
<dbReference type="Proteomes" id="UP001500552">
    <property type="component" value="Unassembled WGS sequence"/>
</dbReference>
<dbReference type="InterPro" id="IPR001789">
    <property type="entry name" value="Sig_transdc_resp-reg_receiver"/>
</dbReference>
<comment type="caution">
    <text evidence="16">The sequence shown here is derived from an EMBL/GenBank/DDBJ whole genome shotgun (WGS) entry which is preliminary data.</text>
</comment>
<dbReference type="InterPro" id="IPR003594">
    <property type="entry name" value="HATPase_dom"/>
</dbReference>
<comment type="subcellular location">
    <subcellularLocation>
        <location evidence="2">Cell membrane</location>
        <topology evidence="2">Multi-pass membrane protein</topology>
    </subcellularLocation>
</comment>
<feature type="domain" description="PAC" evidence="15">
    <location>
        <begin position="91"/>
        <end position="143"/>
    </location>
</feature>
<evidence type="ECO:0000256" key="11">
    <source>
        <dbReference type="ARBA" id="ARBA00023136"/>
    </source>
</evidence>
<evidence type="ECO:0000313" key="17">
    <source>
        <dbReference type="Proteomes" id="UP001500552"/>
    </source>
</evidence>
<evidence type="ECO:0000256" key="1">
    <source>
        <dbReference type="ARBA" id="ARBA00000085"/>
    </source>
</evidence>
<dbReference type="SUPFAM" id="SSF47384">
    <property type="entry name" value="Homodimeric domain of signal transducing histidine kinase"/>
    <property type="match status" value="1"/>
</dbReference>
<keyword evidence="11" id="KW-0472">Membrane</keyword>
<gene>
    <name evidence="16" type="ORF">GCM10023188_19360</name>
</gene>
<keyword evidence="9" id="KW-1133">Transmembrane helix</keyword>
<keyword evidence="10" id="KW-0902">Two-component regulatory system</keyword>
<evidence type="ECO:0000256" key="12">
    <source>
        <dbReference type="PROSITE-ProRule" id="PRU00169"/>
    </source>
</evidence>
<proteinExistence type="predicted"/>
<evidence type="ECO:0000259" key="13">
    <source>
        <dbReference type="PROSITE" id="PS50109"/>
    </source>
</evidence>
<keyword evidence="6" id="KW-0812">Transmembrane</keyword>
<evidence type="ECO:0000259" key="14">
    <source>
        <dbReference type="PROSITE" id="PS50110"/>
    </source>
</evidence>
<evidence type="ECO:0000256" key="5">
    <source>
        <dbReference type="ARBA" id="ARBA00022553"/>
    </source>
</evidence>
<comment type="catalytic activity">
    <reaction evidence="1">
        <text>ATP + protein L-histidine = ADP + protein N-phospho-L-histidine.</text>
        <dbReference type="EC" id="2.7.13.3"/>
    </reaction>
</comment>